<evidence type="ECO:0000256" key="2">
    <source>
        <dbReference type="ARBA" id="ARBA00022505"/>
    </source>
</evidence>
<protein>
    <submittedName>
        <fullName evidence="7">Sulfite oxidase</fullName>
    </submittedName>
</protein>
<evidence type="ECO:0000313" key="7">
    <source>
        <dbReference type="EMBL" id="ATX67242.1"/>
    </source>
</evidence>
<accession>A0A2K8KCR7</accession>
<dbReference type="KEGG" id="rbg:BG454_16675"/>
<gene>
    <name evidence="7" type="ORF">BG454_16675</name>
</gene>
<proteinExistence type="predicted"/>
<dbReference type="SUPFAM" id="SSF81296">
    <property type="entry name" value="E set domains"/>
    <property type="match status" value="1"/>
</dbReference>
<evidence type="ECO:0000256" key="4">
    <source>
        <dbReference type="ARBA" id="ARBA00023002"/>
    </source>
</evidence>
<dbReference type="GO" id="GO:0043546">
    <property type="term" value="F:molybdopterin cofactor binding"/>
    <property type="evidence" value="ECO:0007669"/>
    <property type="project" value="TreeGrafter"/>
</dbReference>
<dbReference type="PRINTS" id="PR00407">
    <property type="entry name" value="EUMOPTERIN"/>
</dbReference>
<feature type="domain" description="Moybdenum cofactor oxidoreductase dimerisation" evidence="6">
    <location>
        <begin position="268"/>
        <end position="361"/>
    </location>
</feature>
<dbReference type="Proteomes" id="UP000228948">
    <property type="component" value="Chromosome"/>
</dbReference>
<feature type="domain" description="Oxidoreductase molybdopterin-binding" evidence="5">
    <location>
        <begin position="52"/>
        <end position="223"/>
    </location>
</feature>
<dbReference type="Gene3D" id="3.90.420.10">
    <property type="entry name" value="Oxidoreductase, molybdopterin-binding domain"/>
    <property type="match status" value="1"/>
</dbReference>
<dbReference type="OrthoDB" id="9778777at2"/>
<dbReference type="InterPro" id="IPR014756">
    <property type="entry name" value="Ig_E-set"/>
</dbReference>
<dbReference type="PANTHER" id="PTHR19372">
    <property type="entry name" value="SULFITE REDUCTASE"/>
    <property type="match status" value="1"/>
</dbReference>
<evidence type="ECO:0000259" key="5">
    <source>
        <dbReference type="Pfam" id="PF00174"/>
    </source>
</evidence>
<keyword evidence="4" id="KW-0560">Oxidoreductase</keyword>
<dbReference type="InterPro" id="IPR008335">
    <property type="entry name" value="Mopterin_OxRdtase_euk"/>
</dbReference>
<dbReference type="InterPro" id="IPR000572">
    <property type="entry name" value="OxRdtase_Mopterin-bd_dom"/>
</dbReference>
<comment type="cofactor">
    <cofactor evidence="1">
        <name>Mo-molybdopterin</name>
        <dbReference type="ChEBI" id="CHEBI:71302"/>
    </cofactor>
</comment>
<dbReference type="GO" id="GO:0006790">
    <property type="term" value="P:sulfur compound metabolic process"/>
    <property type="evidence" value="ECO:0007669"/>
    <property type="project" value="TreeGrafter"/>
</dbReference>
<dbReference type="GO" id="GO:0030151">
    <property type="term" value="F:molybdenum ion binding"/>
    <property type="evidence" value="ECO:0007669"/>
    <property type="project" value="InterPro"/>
</dbReference>
<dbReference type="STRING" id="441209.GCA_001870665_03121"/>
<evidence type="ECO:0000256" key="1">
    <source>
        <dbReference type="ARBA" id="ARBA00001924"/>
    </source>
</evidence>
<keyword evidence="2" id="KW-0500">Molybdenum</keyword>
<dbReference type="InterPro" id="IPR005066">
    <property type="entry name" value="MoCF_OxRdtse_dimer"/>
</dbReference>
<dbReference type="Gene3D" id="2.60.40.650">
    <property type="match status" value="1"/>
</dbReference>
<dbReference type="EMBL" id="CP024899">
    <property type="protein sequence ID" value="ATX67242.1"/>
    <property type="molecule type" value="Genomic_DNA"/>
</dbReference>
<name>A0A2K8KCR7_9RHOB</name>
<dbReference type="CDD" id="cd02110">
    <property type="entry name" value="SO_family_Moco_dimer"/>
    <property type="match status" value="1"/>
</dbReference>
<dbReference type="AlphaFoldDB" id="A0A2K8KCR7"/>
<dbReference type="GO" id="GO:0008482">
    <property type="term" value="F:sulfite oxidase activity"/>
    <property type="evidence" value="ECO:0007669"/>
    <property type="project" value="TreeGrafter"/>
</dbReference>
<dbReference type="Pfam" id="PF00174">
    <property type="entry name" value="Oxidored_molyb"/>
    <property type="match status" value="1"/>
</dbReference>
<evidence type="ECO:0000313" key="8">
    <source>
        <dbReference type="Proteomes" id="UP000228948"/>
    </source>
</evidence>
<dbReference type="PANTHER" id="PTHR19372:SF7">
    <property type="entry name" value="SULFITE OXIDASE, MITOCHONDRIAL"/>
    <property type="match status" value="1"/>
</dbReference>
<reference evidence="7 8" key="1">
    <citation type="submission" date="2017-11" db="EMBL/GenBank/DDBJ databases">
        <title>Revised Sequence and Annotation of the Rhodobaca barguzinensis strain alga05 Genome.</title>
        <authorList>
            <person name="Kopejtka K."/>
            <person name="Tomasch J.M."/>
            <person name="Bunk B."/>
            <person name="Koblizek M."/>
        </authorList>
    </citation>
    <scope>NUCLEOTIDE SEQUENCE [LARGE SCALE GENOMIC DNA]</scope>
    <source>
        <strain evidence="8">alga05</strain>
    </source>
</reference>
<dbReference type="SUPFAM" id="SSF56524">
    <property type="entry name" value="Oxidoreductase molybdopterin-binding domain"/>
    <property type="match status" value="1"/>
</dbReference>
<dbReference type="InterPro" id="IPR036374">
    <property type="entry name" value="OxRdtase_Mopterin-bd_sf"/>
</dbReference>
<dbReference type="RefSeq" id="WP_071481682.1">
    <property type="nucleotide sequence ID" value="NZ_CP024899.1"/>
</dbReference>
<keyword evidence="8" id="KW-1185">Reference proteome</keyword>
<keyword evidence="3" id="KW-0479">Metal-binding</keyword>
<organism evidence="7 8">
    <name type="scientific">Roseinatronobacter bogoriensis subsp. barguzinensis</name>
    <dbReference type="NCBI Taxonomy" id="441209"/>
    <lineage>
        <taxon>Bacteria</taxon>
        <taxon>Pseudomonadati</taxon>
        <taxon>Pseudomonadota</taxon>
        <taxon>Alphaproteobacteria</taxon>
        <taxon>Rhodobacterales</taxon>
        <taxon>Paracoccaceae</taxon>
        <taxon>Roseinatronobacter</taxon>
    </lineage>
</organism>
<dbReference type="GO" id="GO:0020037">
    <property type="term" value="F:heme binding"/>
    <property type="evidence" value="ECO:0007669"/>
    <property type="project" value="TreeGrafter"/>
</dbReference>
<dbReference type="Pfam" id="PF03404">
    <property type="entry name" value="Mo-co_dimer"/>
    <property type="match status" value="1"/>
</dbReference>
<sequence>MTDNPFLTTSTRNTVAEFTREEVALANRNSGALLETLDCDVTPTGLHYLLNHFDVPVLSAADHVLEFSGAFDAPFSLSMAEIIDLPQITRPVTLECAGNGRAGMTARPLSMPWMYEAVGTSEWTGTPLAPLIERAKPKADVKDFAFIGADFGYDKGVPHFYGRSLTPDEIAQLDVMLVWGMNGAPLLPQHGAPLRLIVPGWYGMASVKWLTRIEALTLRYQGFQQVETYRFRTHEHDLGKPVTRIHVKSLMKPPGVPDWFTRARWLKPGPVTLTGRAWSGDGVPITKVEVLLNGVWQEAELSAPTDRYAWSAWQIEWQATPGQHELACRATDAEGNVQPLNASHNLGGFANNVVHRVTVHVAEPTA</sequence>
<evidence type="ECO:0000256" key="3">
    <source>
        <dbReference type="ARBA" id="ARBA00022723"/>
    </source>
</evidence>
<evidence type="ECO:0000259" key="6">
    <source>
        <dbReference type="Pfam" id="PF03404"/>
    </source>
</evidence>